<keyword evidence="6" id="KW-0414">Isoprene biosynthesis</keyword>
<dbReference type="GO" id="GO:0050518">
    <property type="term" value="F:2-C-methyl-D-erythritol 4-phosphate cytidylyltransferase activity"/>
    <property type="evidence" value="ECO:0007669"/>
    <property type="project" value="UniProtKB-EC"/>
</dbReference>
<evidence type="ECO:0000256" key="4">
    <source>
        <dbReference type="ARBA" id="ARBA00022679"/>
    </source>
</evidence>
<dbReference type="NCBIfam" id="TIGR00453">
    <property type="entry name" value="ispD"/>
    <property type="match status" value="1"/>
</dbReference>
<comment type="similarity">
    <text evidence="2">Belongs to the IspD/TarI cytidylyltransferase family. IspD subfamily.</text>
</comment>
<dbReference type="RefSeq" id="YP_002049377.1">
    <property type="nucleotide sequence ID" value="NC_011087.1"/>
</dbReference>
<evidence type="ECO:0000256" key="6">
    <source>
        <dbReference type="ARBA" id="ARBA00023229"/>
    </source>
</evidence>
<dbReference type="PANTHER" id="PTHR32125">
    <property type="entry name" value="2-C-METHYL-D-ERYTHRITOL 4-PHOSPHATE CYTIDYLYLTRANSFERASE, CHLOROPLASTIC"/>
    <property type="match status" value="1"/>
</dbReference>
<dbReference type="EC" id="2.7.7.60" evidence="3"/>
<reference evidence="8" key="1">
    <citation type="submission" date="2007-08" db="EMBL/GenBank/DDBJ databases">
        <authorList>
            <person name="Gloeckner G."/>
            <person name="Nowack E."/>
            <person name="Melkonian M."/>
        </authorList>
    </citation>
    <scope>NUCLEOTIDE SEQUENCE</scope>
</reference>
<dbReference type="InterPro" id="IPR034683">
    <property type="entry name" value="IspD/TarI"/>
</dbReference>
<dbReference type="Pfam" id="PF01128">
    <property type="entry name" value="IspD"/>
    <property type="match status" value="1"/>
</dbReference>
<dbReference type="AlphaFoldDB" id="B1X5E8"/>
<dbReference type="SUPFAM" id="SSF53448">
    <property type="entry name" value="Nucleotide-diphospho-sugar transferases"/>
    <property type="match status" value="1"/>
</dbReference>
<dbReference type="GeneID" id="6481566"/>
<evidence type="ECO:0000256" key="2">
    <source>
        <dbReference type="ARBA" id="ARBA00009789"/>
    </source>
</evidence>
<evidence type="ECO:0000313" key="8">
    <source>
        <dbReference type="EMBL" id="ACB43167.1"/>
    </source>
</evidence>
<dbReference type="UniPathway" id="UPA00056">
    <property type="reaction ID" value="UER00093"/>
</dbReference>
<protein>
    <recommendedName>
        <fullName evidence="7">2-C-methyl-D-erythritol 4-phosphate cytidylyltransferase, chloroplastic</fullName>
        <ecNumber evidence="3">2.7.7.60</ecNumber>
    </recommendedName>
</protein>
<dbReference type="InterPro" id="IPR029044">
    <property type="entry name" value="Nucleotide-diphossugar_trans"/>
</dbReference>
<evidence type="ECO:0000256" key="5">
    <source>
        <dbReference type="ARBA" id="ARBA00022695"/>
    </source>
</evidence>
<dbReference type="PANTHER" id="PTHR32125:SF4">
    <property type="entry name" value="2-C-METHYL-D-ERYTHRITOL 4-PHOSPHATE CYTIDYLYLTRANSFERASE, CHLOROPLASTIC"/>
    <property type="match status" value="1"/>
</dbReference>
<dbReference type="CDD" id="cd02516">
    <property type="entry name" value="CDP-ME_synthetase"/>
    <property type="match status" value="1"/>
</dbReference>
<reference evidence="8" key="2">
    <citation type="journal article" date="2008" name="Curr. Biol.">
        <title>Chromatophore genome sequence of Paulinella sheds light on acquisition of photosynthesis by eukaryotes.</title>
        <authorList>
            <person name="Nowack E.C.M."/>
            <person name="Melkonian M."/>
            <person name="Gloeckner G."/>
        </authorList>
    </citation>
    <scope>NUCLEOTIDE SEQUENCE [LARGE SCALE GENOMIC DNA]</scope>
</reference>
<dbReference type="EMBL" id="CP000815">
    <property type="protein sequence ID" value="ACB43167.1"/>
    <property type="molecule type" value="Genomic_DNA"/>
</dbReference>
<name>B1X5E8_PAUCH</name>
<gene>
    <name evidence="8" type="primary">ispD</name>
    <name evidence="8" type="ordered locus">PCC_0752</name>
</gene>
<evidence type="ECO:0000256" key="3">
    <source>
        <dbReference type="ARBA" id="ARBA00012526"/>
    </source>
</evidence>
<accession>B1X5E8</accession>
<dbReference type="InterPro" id="IPR001228">
    <property type="entry name" value="IspD"/>
</dbReference>
<dbReference type="InterPro" id="IPR018294">
    <property type="entry name" value="ISPD_synthase_CS"/>
</dbReference>
<evidence type="ECO:0000256" key="1">
    <source>
        <dbReference type="ARBA" id="ARBA00004787"/>
    </source>
</evidence>
<dbReference type="HAMAP" id="MF_00108">
    <property type="entry name" value="IspD"/>
    <property type="match status" value="1"/>
</dbReference>
<keyword evidence="5 8" id="KW-0548">Nucleotidyltransferase</keyword>
<evidence type="ECO:0000256" key="7">
    <source>
        <dbReference type="ARBA" id="ARBA00069967"/>
    </source>
</evidence>
<dbReference type="PROSITE" id="PS01295">
    <property type="entry name" value="ISPD"/>
    <property type="match status" value="1"/>
</dbReference>
<geneLocation type="organellar chromatophore" evidence="8"/>
<dbReference type="FunFam" id="3.90.550.10:FF:000003">
    <property type="entry name" value="2-C-methyl-D-erythritol 4-phosphate cytidylyltransferase"/>
    <property type="match status" value="1"/>
</dbReference>
<organism evidence="8">
    <name type="scientific">Paulinella chromatophora</name>
    <dbReference type="NCBI Taxonomy" id="39717"/>
    <lineage>
        <taxon>Eukaryota</taxon>
        <taxon>Sar</taxon>
        <taxon>Rhizaria</taxon>
        <taxon>Cercozoa</taxon>
        <taxon>Imbricatea</taxon>
        <taxon>Silicofilosea</taxon>
        <taxon>Euglyphida</taxon>
        <taxon>Paulinellidae</taxon>
        <taxon>Paulinella</taxon>
    </lineage>
</organism>
<keyword evidence="8" id="KW-0934">Plastid</keyword>
<proteinExistence type="inferred from homology"/>
<dbReference type="InterPro" id="IPR050088">
    <property type="entry name" value="IspD/TarI_cytidylyltransf_bact"/>
</dbReference>
<dbReference type="GO" id="GO:0019288">
    <property type="term" value="P:isopentenyl diphosphate biosynthetic process, methylerythritol 4-phosphate pathway"/>
    <property type="evidence" value="ECO:0007669"/>
    <property type="project" value="UniProtKB-UniPathway"/>
</dbReference>
<dbReference type="Gene3D" id="3.90.550.10">
    <property type="entry name" value="Spore Coat Polysaccharide Biosynthesis Protein SpsA, Chain A"/>
    <property type="match status" value="1"/>
</dbReference>
<keyword evidence="4 8" id="KW-0808">Transferase</keyword>
<comment type="pathway">
    <text evidence="1">Isoprenoid biosynthesis; isopentenyl diphosphate biosynthesis via DXP pathway; isopentenyl diphosphate from 1-deoxy-D-xylulose 5-phosphate: step 2/6.</text>
</comment>
<sequence>MLVLIAAAGSGRRMGTDRNKLLLPLMGKPILRWTLDAILACKDVSWIGLVGQRIDQVAIETIIAMAKPDRPVAFIEGGETRQNSISRGLALVPNKSRTILIHDGARCLIEPDLVSYCVQAVQEDRSVIAAMPVVDTIKLATSEGLIVSTPNRSELWAAQTPQGFSVNQLRKAHIKAIEKKWAVTDDASIYEHLGWPVSIVHGVPTNIKITTQFDLAIAETVLKKRTESKQ</sequence>